<reference evidence="1" key="1">
    <citation type="submission" date="2018-07" db="EMBL/GenBank/DDBJ databases">
        <authorList>
            <consortium name="Genoscope - CEA"/>
            <person name="William W."/>
        </authorList>
    </citation>
    <scope>NUCLEOTIDE SEQUENCE</scope>
    <source>
        <strain evidence="1">IK1</strain>
    </source>
</reference>
<dbReference type="Gene3D" id="3.40.50.150">
    <property type="entry name" value="Vaccinia Virus protein VP39"/>
    <property type="match status" value="1"/>
</dbReference>
<gene>
    <name evidence="1" type="ORF">TRIP_B200158</name>
</gene>
<dbReference type="SUPFAM" id="SSF53335">
    <property type="entry name" value="S-adenosyl-L-methionine-dependent methyltransferases"/>
    <property type="match status" value="1"/>
</dbReference>
<dbReference type="PANTHER" id="PTHR43861">
    <property type="entry name" value="TRANS-ACONITATE 2-METHYLTRANSFERASE-RELATED"/>
    <property type="match status" value="1"/>
</dbReference>
<dbReference type="Pfam" id="PF13489">
    <property type="entry name" value="Methyltransf_23"/>
    <property type="match status" value="1"/>
</dbReference>
<organism evidence="1">
    <name type="scientific">Uncultured Desulfatiglans sp</name>
    <dbReference type="NCBI Taxonomy" id="1748965"/>
    <lineage>
        <taxon>Bacteria</taxon>
        <taxon>Pseudomonadati</taxon>
        <taxon>Thermodesulfobacteriota</taxon>
        <taxon>Desulfobacteria</taxon>
        <taxon>Desulfatiglandales</taxon>
        <taxon>Desulfatiglandaceae</taxon>
        <taxon>Desulfatiglans</taxon>
        <taxon>environmental samples</taxon>
    </lineage>
</organism>
<dbReference type="CDD" id="cd02440">
    <property type="entry name" value="AdoMet_MTases"/>
    <property type="match status" value="1"/>
</dbReference>
<accession>A0A653A245</accession>
<protein>
    <recommendedName>
        <fullName evidence="2">Methyltransferase domain-containing protein</fullName>
    </recommendedName>
</protein>
<evidence type="ECO:0008006" key="2">
    <source>
        <dbReference type="Google" id="ProtNLM"/>
    </source>
</evidence>
<dbReference type="EMBL" id="UPXX01000013">
    <property type="protein sequence ID" value="VBB42018.1"/>
    <property type="molecule type" value="Genomic_DNA"/>
</dbReference>
<sequence>MNVKRNNLQKYTNKNPIQKFLLDRFFDRITFELSLISFDRVLEFGCGEGYFLAEMRKRSAYFQPQSFLGVDIRKEAITYASELNPGYRFLHRNILVHPLTSFRPDLVIASEVLEHIPSPAFCLTQLKQLESRYFLLTVPWEPWFRLLNFLRGRDVSRLGNHPEHVNTWTHKGFIRFISKHLKILHATKSFPFTIIIASQEQSTLRSSHI</sequence>
<name>A0A653A245_UNCDX</name>
<dbReference type="AlphaFoldDB" id="A0A653A245"/>
<dbReference type="InterPro" id="IPR029063">
    <property type="entry name" value="SAM-dependent_MTases_sf"/>
</dbReference>
<evidence type="ECO:0000313" key="1">
    <source>
        <dbReference type="EMBL" id="VBB42018.1"/>
    </source>
</evidence>
<proteinExistence type="predicted"/>